<dbReference type="Proteomes" id="UP001437256">
    <property type="component" value="Unassembled WGS sequence"/>
</dbReference>
<name>A0ABR2ZBQ3_9AGAR</name>
<evidence type="ECO:0000313" key="2">
    <source>
        <dbReference type="Proteomes" id="UP001437256"/>
    </source>
</evidence>
<comment type="caution">
    <text evidence="1">The sequence shown here is derived from an EMBL/GenBank/DDBJ whole genome shotgun (WGS) entry which is preliminary data.</text>
</comment>
<protein>
    <submittedName>
        <fullName evidence="1">Uncharacterized protein</fullName>
    </submittedName>
</protein>
<keyword evidence="2" id="KW-1185">Reference proteome</keyword>
<feature type="non-terminal residue" evidence="1">
    <location>
        <position position="86"/>
    </location>
</feature>
<evidence type="ECO:0000313" key="1">
    <source>
        <dbReference type="EMBL" id="KAL0058336.1"/>
    </source>
</evidence>
<accession>A0ABR2ZBQ3</accession>
<dbReference type="EMBL" id="JBBXMP010000330">
    <property type="protein sequence ID" value="KAL0058336.1"/>
    <property type="molecule type" value="Genomic_DNA"/>
</dbReference>
<reference evidence="1 2" key="1">
    <citation type="submission" date="2024-05" db="EMBL/GenBank/DDBJ databases">
        <title>A draft genome resource for the thread blight pathogen Marasmius tenuissimus strain MS-2.</title>
        <authorList>
            <person name="Yulfo-Soto G.E."/>
            <person name="Baruah I.K."/>
            <person name="Amoako-Attah I."/>
            <person name="Bukari Y."/>
            <person name="Meinhardt L.W."/>
            <person name="Bailey B.A."/>
            <person name="Cohen S.P."/>
        </authorList>
    </citation>
    <scope>NUCLEOTIDE SEQUENCE [LARGE SCALE GENOMIC DNA]</scope>
    <source>
        <strain evidence="1 2">MS-2</strain>
    </source>
</reference>
<sequence length="86" mass="9830">MKTAEELKRERDRFYAMFIALNFTEHKHLTKDGVAEIPLYDNDPTWEDDNNFGLLLPPPGEEGAFHSHDAEGMYDKVLAGLLGHKN</sequence>
<organism evidence="1 2">
    <name type="scientific">Marasmius tenuissimus</name>
    <dbReference type="NCBI Taxonomy" id="585030"/>
    <lineage>
        <taxon>Eukaryota</taxon>
        <taxon>Fungi</taxon>
        <taxon>Dikarya</taxon>
        <taxon>Basidiomycota</taxon>
        <taxon>Agaricomycotina</taxon>
        <taxon>Agaricomycetes</taxon>
        <taxon>Agaricomycetidae</taxon>
        <taxon>Agaricales</taxon>
        <taxon>Marasmiineae</taxon>
        <taxon>Marasmiaceae</taxon>
        <taxon>Marasmius</taxon>
    </lineage>
</organism>
<proteinExistence type="predicted"/>
<gene>
    <name evidence="1" type="ORF">AAF712_015004</name>
</gene>